<dbReference type="EMBL" id="JANPWB010000015">
    <property type="protein sequence ID" value="KAJ1090153.1"/>
    <property type="molecule type" value="Genomic_DNA"/>
</dbReference>
<sequence length="66" mass="7204">MKSEAVQSSRRAWADDPGGVHQRDPAAGGGLSRARGLLVSVCRVEPSRNFKKQEGFCPHSLLKEEL</sequence>
<evidence type="ECO:0000313" key="2">
    <source>
        <dbReference type="EMBL" id="KAJ1090153.1"/>
    </source>
</evidence>
<proteinExistence type="predicted"/>
<feature type="compositionally biased region" description="Polar residues" evidence="1">
    <location>
        <begin position="1"/>
        <end position="10"/>
    </location>
</feature>
<accession>A0AAV7LL71</accession>
<dbReference type="AlphaFoldDB" id="A0AAV7LL71"/>
<feature type="region of interest" description="Disordered" evidence="1">
    <location>
        <begin position="1"/>
        <end position="31"/>
    </location>
</feature>
<dbReference type="Proteomes" id="UP001066276">
    <property type="component" value="Chromosome 11"/>
</dbReference>
<organism evidence="2 3">
    <name type="scientific">Pleurodeles waltl</name>
    <name type="common">Iberian ribbed newt</name>
    <dbReference type="NCBI Taxonomy" id="8319"/>
    <lineage>
        <taxon>Eukaryota</taxon>
        <taxon>Metazoa</taxon>
        <taxon>Chordata</taxon>
        <taxon>Craniata</taxon>
        <taxon>Vertebrata</taxon>
        <taxon>Euteleostomi</taxon>
        <taxon>Amphibia</taxon>
        <taxon>Batrachia</taxon>
        <taxon>Caudata</taxon>
        <taxon>Salamandroidea</taxon>
        <taxon>Salamandridae</taxon>
        <taxon>Pleurodelinae</taxon>
        <taxon>Pleurodeles</taxon>
    </lineage>
</organism>
<evidence type="ECO:0000256" key="1">
    <source>
        <dbReference type="SAM" id="MobiDB-lite"/>
    </source>
</evidence>
<keyword evidence="3" id="KW-1185">Reference proteome</keyword>
<protein>
    <submittedName>
        <fullName evidence="2">Uncharacterized protein</fullName>
    </submittedName>
</protein>
<comment type="caution">
    <text evidence="2">The sequence shown here is derived from an EMBL/GenBank/DDBJ whole genome shotgun (WGS) entry which is preliminary data.</text>
</comment>
<name>A0AAV7LL71_PLEWA</name>
<gene>
    <name evidence="2" type="ORF">NDU88_003289</name>
</gene>
<evidence type="ECO:0000313" key="3">
    <source>
        <dbReference type="Proteomes" id="UP001066276"/>
    </source>
</evidence>
<reference evidence="2" key="1">
    <citation type="journal article" date="2022" name="bioRxiv">
        <title>Sequencing and chromosome-scale assembly of the giantPleurodeles waltlgenome.</title>
        <authorList>
            <person name="Brown T."/>
            <person name="Elewa A."/>
            <person name="Iarovenko S."/>
            <person name="Subramanian E."/>
            <person name="Araus A.J."/>
            <person name="Petzold A."/>
            <person name="Susuki M."/>
            <person name="Suzuki K.-i.T."/>
            <person name="Hayashi T."/>
            <person name="Toyoda A."/>
            <person name="Oliveira C."/>
            <person name="Osipova E."/>
            <person name="Leigh N.D."/>
            <person name="Simon A."/>
            <person name="Yun M.H."/>
        </authorList>
    </citation>
    <scope>NUCLEOTIDE SEQUENCE</scope>
    <source>
        <strain evidence="2">20211129_DDA</strain>
        <tissue evidence="2">Liver</tissue>
    </source>
</reference>